<dbReference type="Proteomes" id="UP000450000">
    <property type="component" value="Unassembled WGS sequence"/>
</dbReference>
<evidence type="ECO:0008006" key="4">
    <source>
        <dbReference type="Google" id="ProtNLM"/>
    </source>
</evidence>
<proteinExistence type="predicted"/>
<name>A0A6N7KYM5_9ACTN</name>
<reference evidence="1 3" key="1">
    <citation type="submission" date="2019-09" db="EMBL/GenBank/DDBJ databases">
        <title>Genome Sequences of Streptomyces kaniharaensis ATCC 21070.</title>
        <authorList>
            <person name="Zhu W."/>
            <person name="De Crecy-Lagard V."/>
            <person name="Richards N.G."/>
        </authorList>
    </citation>
    <scope>NUCLEOTIDE SEQUENCE [LARGE SCALE GENOMIC DNA]</scope>
    <source>
        <strain evidence="1 3">SF-557</strain>
    </source>
</reference>
<organism evidence="1 3">
    <name type="scientific">Streptomyces kaniharaensis</name>
    <dbReference type="NCBI Taxonomy" id="212423"/>
    <lineage>
        <taxon>Bacteria</taxon>
        <taxon>Bacillati</taxon>
        <taxon>Actinomycetota</taxon>
        <taxon>Actinomycetes</taxon>
        <taxon>Kitasatosporales</taxon>
        <taxon>Streptomycetaceae</taxon>
        <taxon>Streptomyces</taxon>
    </lineage>
</organism>
<gene>
    <name evidence="1" type="ORF">F7Q99_32510</name>
    <name evidence="2" type="ORF">F7Q99_39695</name>
</gene>
<protein>
    <recommendedName>
        <fullName evidence="4">Peptidase inhibitor family I36 protein</fullName>
    </recommendedName>
</protein>
<dbReference type="AlphaFoldDB" id="A0A6N7KYM5"/>
<sequence length="121" mass="12284">MRGLVRAVAVVGLAVGVVAGVGVGGAGAVGGSWAGCPWGAVCVYPQGQDPAVSPSEVFWSYGAHNLSNQFGSHWVLNNQSGGAHARLCRGSGGVDCVYDMAAQNGVWFDLGPVNSITLDRP</sequence>
<dbReference type="EMBL" id="WBOF01000015">
    <property type="protein sequence ID" value="MQS18147.1"/>
    <property type="molecule type" value="Genomic_DNA"/>
</dbReference>
<evidence type="ECO:0000313" key="3">
    <source>
        <dbReference type="Proteomes" id="UP000450000"/>
    </source>
</evidence>
<evidence type="ECO:0000313" key="1">
    <source>
        <dbReference type="EMBL" id="MQS16786.1"/>
    </source>
</evidence>
<comment type="caution">
    <text evidence="1">The sequence shown here is derived from an EMBL/GenBank/DDBJ whole genome shotgun (WGS) entry which is preliminary data.</text>
</comment>
<dbReference type="OrthoDB" id="4325857at2"/>
<accession>A0A6N7KYM5</accession>
<dbReference type="EMBL" id="WBOF01000003">
    <property type="protein sequence ID" value="MQS16786.1"/>
    <property type="molecule type" value="Genomic_DNA"/>
</dbReference>
<dbReference type="RefSeq" id="WP_153468317.1">
    <property type="nucleotide sequence ID" value="NZ_WBOF01000003.1"/>
</dbReference>
<keyword evidence="3" id="KW-1185">Reference proteome</keyword>
<evidence type="ECO:0000313" key="2">
    <source>
        <dbReference type="EMBL" id="MQS18147.1"/>
    </source>
</evidence>